<reference evidence="2 3" key="1">
    <citation type="journal article" date="2021" name="Elife">
        <title>Chloroplast acquisition without the gene transfer in kleptoplastic sea slugs, Plakobranchus ocellatus.</title>
        <authorList>
            <person name="Maeda T."/>
            <person name="Takahashi S."/>
            <person name="Yoshida T."/>
            <person name="Shimamura S."/>
            <person name="Takaki Y."/>
            <person name="Nagai Y."/>
            <person name="Toyoda A."/>
            <person name="Suzuki Y."/>
            <person name="Arimoto A."/>
            <person name="Ishii H."/>
            <person name="Satoh N."/>
            <person name="Nishiyama T."/>
            <person name="Hasebe M."/>
            <person name="Maruyama T."/>
            <person name="Minagawa J."/>
            <person name="Obokata J."/>
            <person name="Shigenobu S."/>
        </authorList>
    </citation>
    <scope>NUCLEOTIDE SEQUENCE [LARGE SCALE GENOMIC DNA]</scope>
</reference>
<feature type="region of interest" description="Disordered" evidence="1">
    <location>
        <begin position="81"/>
        <end position="100"/>
    </location>
</feature>
<dbReference type="AlphaFoldDB" id="A0AAV4G2T0"/>
<feature type="compositionally biased region" description="Polar residues" evidence="1">
    <location>
        <begin position="89"/>
        <end position="100"/>
    </location>
</feature>
<gene>
    <name evidence="2" type="ORF">ElyMa_000556900</name>
</gene>
<proteinExistence type="predicted"/>
<evidence type="ECO:0000313" key="2">
    <source>
        <dbReference type="EMBL" id="GFR79456.1"/>
    </source>
</evidence>
<organism evidence="2 3">
    <name type="scientific">Elysia marginata</name>
    <dbReference type="NCBI Taxonomy" id="1093978"/>
    <lineage>
        <taxon>Eukaryota</taxon>
        <taxon>Metazoa</taxon>
        <taxon>Spiralia</taxon>
        <taxon>Lophotrochozoa</taxon>
        <taxon>Mollusca</taxon>
        <taxon>Gastropoda</taxon>
        <taxon>Heterobranchia</taxon>
        <taxon>Euthyneura</taxon>
        <taxon>Panpulmonata</taxon>
        <taxon>Sacoglossa</taxon>
        <taxon>Placobranchoidea</taxon>
        <taxon>Plakobranchidae</taxon>
        <taxon>Elysia</taxon>
    </lineage>
</organism>
<dbReference type="EMBL" id="BMAT01001089">
    <property type="protein sequence ID" value="GFR79456.1"/>
    <property type="molecule type" value="Genomic_DNA"/>
</dbReference>
<evidence type="ECO:0000313" key="3">
    <source>
        <dbReference type="Proteomes" id="UP000762676"/>
    </source>
</evidence>
<keyword evidence="3" id="KW-1185">Reference proteome</keyword>
<comment type="caution">
    <text evidence="2">The sequence shown here is derived from an EMBL/GenBank/DDBJ whole genome shotgun (WGS) entry which is preliminary data.</text>
</comment>
<sequence length="100" mass="11411">MEERQYKTKNLQTRISTFTETQTFQQPLPQQITFLFLRSQVAALLMQFHYLRTSIPRVNSGTATKITLPLPEDQLLEAQGESDIHVISPSESQTDSATIE</sequence>
<evidence type="ECO:0000256" key="1">
    <source>
        <dbReference type="SAM" id="MobiDB-lite"/>
    </source>
</evidence>
<protein>
    <submittedName>
        <fullName evidence="2">Uncharacterized protein</fullName>
    </submittedName>
</protein>
<name>A0AAV4G2T0_9GAST</name>
<dbReference type="Proteomes" id="UP000762676">
    <property type="component" value="Unassembled WGS sequence"/>
</dbReference>
<accession>A0AAV4G2T0</accession>